<keyword evidence="1" id="KW-0805">Transcription regulation</keyword>
<reference evidence="5 6" key="1">
    <citation type="submission" date="2019-03" db="EMBL/GenBank/DDBJ databases">
        <title>Genomic Encyclopedia of Type Strains, Phase IV (KMG-IV): sequencing the most valuable type-strain genomes for metagenomic binning, comparative biology and taxonomic classification.</title>
        <authorList>
            <person name="Goeker M."/>
        </authorList>
    </citation>
    <scope>NUCLEOTIDE SEQUENCE [LARGE SCALE GENOMIC DNA]</scope>
    <source>
        <strain evidence="5 6">LX-B</strain>
    </source>
</reference>
<keyword evidence="2 5" id="KW-0238">DNA-binding</keyword>
<dbReference type="Proteomes" id="UP000295008">
    <property type="component" value="Unassembled WGS sequence"/>
</dbReference>
<gene>
    <name evidence="5" type="ORF">EDC14_10254</name>
</gene>
<dbReference type="PANTHER" id="PTHR43280:SF2">
    <property type="entry name" value="HTH-TYPE TRANSCRIPTIONAL REGULATOR EXSA"/>
    <property type="match status" value="1"/>
</dbReference>
<dbReference type="GO" id="GO:0043565">
    <property type="term" value="F:sequence-specific DNA binding"/>
    <property type="evidence" value="ECO:0007669"/>
    <property type="project" value="InterPro"/>
</dbReference>
<dbReference type="Pfam" id="PF12833">
    <property type="entry name" value="HTH_18"/>
    <property type="match status" value="1"/>
</dbReference>
<dbReference type="PROSITE" id="PS00041">
    <property type="entry name" value="HTH_ARAC_FAMILY_1"/>
    <property type="match status" value="1"/>
</dbReference>
<keyword evidence="6" id="KW-1185">Reference proteome</keyword>
<proteinExistence type="predicted"/>
<evidence type="ECO:0000256" key="1">
    <source>
        <dbReference type="ARBA" id="ARBA00023015"/>
    </source>
</evidence>
<dbReference type="PROSITE" id="PS01124">
    <property type="entry name" value="HTH_ARAC_FAMILY_2"/>
    <property type="match status" value="1"/>
</dbReference>
<dbReference type="InterPro" id="IPR009057">
    <property type="entry name" value="Homeodomain-like_sf"/>
</dbReference>
<dbReference type="EMBL" id="SLUN01000025">
    <property type="protein sequence ID" value="TCL62385.1"/>
    <property type="molecule type" value="Genomic_DNA"/>
</dbReference>
<dbReference type="SUPFAM" id="SSF46689">
    <property type="entry name" value="Homeodomain-like"/>
    <property type="match status" value="2"/>
</dbReference>
<dbReference type="InterPro" id="IPR014710">
    <property type="entry name" value="RmlC-like_jellyroll"/>
</dbReference>
<dbReference type="OrthoDB" id="9791615at2"/>
<dbReference type="InterPro" id="IPR018060">
    <property type="entry name" value="HTH_AraC"/>
</dbReference>
<keyword evidence="3" id="KW-0804">Transcription</keyword>
<evidence type="ECO:0000313" key="5">
    <source>
        <dbReference type="EMBL" id="TCL62385.1"/>
    </source>
</evidence>
<dbReference type="Gene3D" id="2.60.120.10">
    <property type="entry name" value="Jelly Rolls"/>
    <property type="match status" value="1"/>
</dbReference>
<comment type="caution">
    <text evidence="5">The sequence shown here is derived from an EMBL/GenBank/DDBJ whole genome shotgun (WGS) entry which is preliminary data.</text>
</comment>
<organism evidence="5 6">
    <name type="scientific">Hydrogenispora ethanolica</name>
    <dbReference type="NCBI Taxonomy" id="1082276"/>
    <lineage>
        <taxon>Bacteria</taxon>
        <taxon>Bacillati</taxon>
        <taxon>Bacillota</taxon>
        <taxon>Hydrogenispora</taxon>
    </lineage>
</organism>
<dbReference type="AlphaFoldDB" id="A0A4R1R9M5"/>
<dbReference type="GO" id="GO:0003700">
    <property type="term" value="F:DNA-binding transcription factor activity"/>
    <property type="evidence" value="ECO:0007669"/>
    <property type="project" value="InterPro"/>
</dbReference>
<accession>A0A4R1R9M5</accession>
<dbReference type="RefSeq" id="WP_132015675.1">
    <property type="nucleotide sequence ID" value="NZ_SLUN01000025.1"/>
</dbReference>
<dbReference type="InterPro" id="IPR037923">
    <property type="entry name" value="HTH-like"/>
</dbReference>
<dbReference type="Pfam" id="PF02311">
    <property type="entry name" value="AraC_binding"/>
    <property type="match status" value="1"/>
</dbReference>
<evidence type="ECO:0000259" key="4">
    <source>
        <dbReference type="PROSITE" id="PS01124"/>
    </source>
</evidence>
<dbReference type="SUPFAM" id="SSF51215">
    <property type="entry name" value="Regulatory protein AraC"/>
    <property type="match status" value="1"/>
</dbReference>
<evidence type="ECO:0000313" key="6">
    <source>
        <dbReference type="Proteomes" id="UP000295008"/>
    </source>
</evidence>
<feature type="domain" description="HTH araC/xylS-type" evidence="4">
    <location>
        <begin position="181"/>
        <end position="277"/>
    </location>
</feature>
<evidence type="ECO:0000256" key="3">
    <source>
        <dbReference type="ARBA" id="ARBA00023163"/>
    </source>
</evidence>
<dbReference type="InterPro" id="IPR003313">
    <property type="entry name" value="AraC-bd"/>
</dbReference>
<dbReference type="PANTHER" id="PTHR43280">
    <property type="entry name" value="ARAC-FAMILY TRANSCRIPTIONAL REGULATOR"/>
    <property type="match status" value="1"/>
</dbReference>
<dbReference type="SMART" id="SM00342">
    <property type="entry name" value="HTH_ARAC"/>
    <property type="match status" value="1"/>
</dbReference>
<dbReference type="Gene3D" id="1.10.10.60">
    <property type="entry name" value="Homeodomain-like"/>
    <property type="match status" value="2"/>
</dbReference>
<name>A0A4R1R9M5_HYDET</name>
<protein>
    <submittedName>
        <fullName evidence="5">AraC-like DNA-binding protein</fullName>
    </submittedName>
</protein>
<sequence length="277" mass="31725">MNAFLETRSYSSDFAVSAFYAANNNFLAHWHLEVEMMLVCSGNIRIGINKEARVLHQGEMALFRSTDIHYYDSRDLHSRIIVLIFRPELIGSPGGWPENRQFDPAFIDQAVLAELAEPIRNGITALFEEIVAELETRSPHYRLYVSGKIAQLCALILRHFPTRPVTSPRNEAKKPDILRVQKVIQHLETHYMEEISLAGIARMSGLSPYYFSRLFAKFTGITFKEYLTRIRVQKAEQLIQTGQKSMIDTAFDCGFNSVRTFNRAFRTVKGYPPSRIG</sequence>
<dbReference type="InterPro" id="IPR018062">
    <property type="entry name" value="HTH_AraC-typ_CS"/>
</dbReference>
<evidence type="ECO:0000256" key="2">
    <source>
        <dbReference type="ARBA" id="ARBA00023125"/>
    </source>
</evidence>